<dbReference type="EMBL" id="CU466930">
    <property type="protein sequence ID" value="CAO81535.1"/>
    <property type="molecule type" value="Genomic_DNA"/>
</dbReference>
<protein>
    <submittedName>
        <fullName evidence="1">Uncharacterized protein</fullName>
    </submittedName>
</protein>
<organism evidence="1 2">
    <name type="scientific">Cloacimonas acidaminovorans (strain Evry)</name>
    <dbReference type="NCBI Taxonomy" id="459349"/>
    <lineage>
        <taxon>Bacteria</taxon>
        <taxon>Pseudomonadati</taxon>
        <taxon>Candidatus Cloacimonadota</taxon>
        <taxon>Candidatus Cloacimonadia</taxon>
        <taxon>Candidatus Cloacimonadales</taxon>
        <taxon>Candidatus Cloacimonadaceae</taxon>
        <taxon>Candidatus Cloacimonas</taxon>
    </lineage>
</organism>
<reference evidence="1 2" key="1">
    <citation type="journal article" date="2008" name="J. Bacteriol.">
        <title>'Candidatus Cloacamonas acidaminovorans': genome sequence reconstruction provides a first glimpse of a new bacterial division.</title>
        <authorList>
            <person name="Pelletier E."/>
            <person name="Kreimeyer A."/>
            <person name="Bocs S."/>
            <person name="Rouy Z."/>
            <person name="Gyapay G."/>
            <person name="Chouari R."/>
            <person name="Riviere D."/>
            <person name="Ganesan A."/>
            <person name="Daegelen P."/>
            <person name="Sghir A."/>
            <person name="Cohen G.N."/>
            <person name="Medigue C."/>
            <person name="Weissenbach J."/>
            <person name="Le Paslier D."/>
        </authorList>
    </citation>
    <scope>NUCLEOTIDE SEQUENCE [LARGE SCALE GENOMIC DNA]</scope>
    <source>
        <strain evidence="2">Evry</strain>
    </source>
</reference>
<dbReference type="HOGENOM" id="CLU_798544_0_0_0"/>
<dbReference type="Proteomes" id="UP000002019">
    <property type="component" value="Chromosome"/>
</dbReference>
<proteinExistence type="predicted"/>
<accession>B0VFU4</accession>
<gene>
    <name evidence="1" type="ordered locus">CLOAM1699</name>
</gene>
<evidence type="ECO:0000313" key="1">
    <source>
        <dbReference type="EMBL" id="CAO81535.1"/>
    </source>
</evidence>
<dbReference type="RefSeq" id="WP_015425393.1">
    <property type="nucleotide sequence ID" value="NC_020449.1"/>
</dbReference>
<name>B0VFU4_CLOAI</name>
<dbReference type="STRING" id="459349.CLOAM1699"/>
<keyword evidence="2" id="KW-1185">Reference proteome</keyword>
<dbReference type="AlphaFoldDB" id="B0VFU4"/>
<evidence type="ECO:0000313" key="2">
    <source>
        <dbReference type="Proteomes" id="UP000002019"/>
    </source>
</evidence>
<sequence length="347" mass="41086">MKKMQKRLLVIVLFLLVFLIAEGQNFAQFKEELLNTKDWNTARQKIIAYIPTTNNVEELRELQSIWESVEPNVCKQYFFNAAQNNPHSPVYQYLALRLEEDETLQMKGAEELCRNYPDFYWGYRLYIVDFMAWLLNAELEIPDPLNGQELSLKIIDEGYKRFPDDDYFHIFQFHRYRLTQNYPQAEKELKLTKDRNLLMANWMRIKYFLVQEKNATLYSSYLPPLFSDLIKSGQMASVDSIYIFAEGYVEILQETESWQSLEQFLAQNPVLLNSAPYFDVYAGLLARKEDWNALGNELLSAFNKKVIDSEHLSQYLTKWEDNLCHQPHWTELKQKAEPKSNLISPHQ</sequence>
<dbReference type="KEGG" id="caci:CLOAM1699"/>